<evidence type="ECO:0000313" key="2">
    <source>
        <dbReference type="EMBL" id="KKK83218.1"/>
    </source>
</evidence>
<dbReference type="EMBL" id="LAZR01052326">
    <property type="protein sequence ID" value="KKK83218.1"/>
    <property type="molecule type" value="Genomic_DNA"/>
</dbReference>
<accession>A0A0F8YP56</accession>
<comment type="caution">
    <text evidence="2">The sequence shown here is derived from an EMBL/GenBank/DDBJ whole genome shotgun (WGS) entry which is preliminary data.</text>
</comment>
<dbReference type="Gene3D" id="2.10.109.10">
    <property type="entry name" value="Umud Fragment, subunit A"/>
    <property type="match status" value="1"/>
</dbReference>
<dbReference type="InterPro" id="IPR050077">
    <property type="entry name" value="LexA_repressor"/>
</dbReference>
<name>A0A0F8YP56_9ZZZZ</name>
<organism evidence="2">
    <name type="scientific">marine sediment metagenome</name>
    <dbReference type="NCBI Taxonomy" id="412755"/>
    <lineage>
        <taxon>unclassified sequences</taxon>
        <taxon>metagenomes</taxon>
        <taxon>ecological metagenomes</taxon>
    </lineage>
</organism>
<dbReference type="PANTHER" id="PTHR33516:SF2">
    <property type="entry name" value="LEXA REPRESSOR-RELATED"/>
    <property type="match status" value="1"/>
</dbReference>
<protein>
    <recommendedName>
        <fullName evidence="1">Peptidase S24/S26A/S26B/S26C domain-containing protein</fullName>
    </recommendedName>
</protein>
<dbReference type="InterPro" id="IPR015927">
    <property type="entry name" value="Peptidase_S24_S26A/B/C"/>
</dbReference>
<dbReference type="InterPro" id="IPR036286">
    <property type="entry name" value="LexA/Signal_pep-like_sf"/>
</dbReference>
<sequence>MYAIVIIFDEEMMTTGTSSVTNPQNYRLLHDDVAVLGGIREVHFGLNKASELSPIYGLSASKTNKFEAVLLLDANGNAPGVSPLVEGRYEIEALNSLRDVTGNPLGSTGLNPNGNSASQVIDVTVPSAGEIRIAGEPAGGQFTHPHSPQAVAEDADGDYVVVRKQRTARDGQIAIVQTDEGEATLKRFYLEKNRIRLEPANPDMKPIYVKHAKILGVVVGVVRKVA</sequence>
<gene>
    <name evidence="2" type="ORF">LCGC14_2795590</name>
</gene>
<dbReference type="Pfam" id="PF00717">
    <property type="entry name" value="Peptidase_S24"/>
    <property type="match status" value="1"/>
</dbReference>
<dbReference type="InterPro" id="IPR039418">
    <property type="entry name" value="LexA-like"/>
</dbReference>
<feature type="domain" description="Peptidase S24/S26A/S26B/S26C" evidence="1">
    <location>
        <begin position="156"/>
        <end position="219"/>
    </location>
</feature>
<proteinExistence type="predicted"/>
<dbReference type="CDD" id="cd06529">
    <property type="entry name" value="S24_LexA-like"/>
    <property type="match status" value="1"/>
</dbReference>
<reference evidence="2" key="1">
    <citation type="journal article" date="2015" name="Nature">
        <title>Complex archaea that bridge the gap between prokaryotes and eukaryotes.</title>
        <authorList>
            <person name="Spang A."/>
            <person name="Saw J.H."/>
            <person name="Jorgensen S.L."/>
            <person name="Zaremba-Niedzwiedzka K."/>
            <person name="Martijn J."/>
            <person name="Lind A.E."/>
            <person name="van Eijk R."/>
            <person name="Schleper C."/>
            <person name="Guy L."/>
            <person name="Ettema T.J."/>
        </authorList>
    </citation>
    <scope>NUCLEOTIDE SEQUENCE</scope>
</reference>
<dbReference type="AlphaFoldDB" id="A0A0F8YP56"/>
<evidence type="ECO:0000259" key="1">
    <source>
        <dbReference type="Pfam" id="PF00717"/>
    </source>
</evidence>
<dbReference type="SUPFAM" id="SSF51306">
    <property type="entry name" value="LexA/Signal peptidase"/>
    <property type="match status" value="1"/>
</dbReference>
<dbReference type="PANTHER" id="PTHR33516">
    <property type="entry name" value="LEXA REPRESSOR"/>
    <property type="match status" value="1"/>
</dbReference>